<comment type="caution">
    <text evidence="2">The sequence shown here is derived from an EMBL/GenBank/DDBJ whole genome shotgun (WGS) entry which is preliminary data.</text>
</comment>
<protein>
    <submittedName>
        <fullName evidence="2">Uncharacterized protein</fullName>
    </submittedName>
</protein>
<dbReference type="EMBL" id="JAKKPZ010000003">
    <property type="protein sequence ID" value="KAI1723507.1"/>
    <property type="molecule type" value="Genomic_DNA"/>
</dbReference>
<evidence type="ECO:0000313" key="2">
    <source>
        <dbReference type="EMBL" id="KAI1723507.1"/>
    </source>
</evidence>
<reference evidence="2" key="1">
    <citation type="submission" date="2022-01" db="EMBL/GenBank/DDBJ databases">
        <title>Genome Sequence Resource for Two Populations of Ditylenchus destructor, the Migratory Endoparasitic Phytonematode.</title>
        <authorList>
            <person name="Zhang H."/>
            <person name="Lin R."/>
            <person name="Xie B."/>
        </authorList>
    </citation>
    <scope>NUCLEOTIDE SEQUENCE</scope>
    <source>
        <strain evidence="2">BazhouSP</strain>
    </source>
</reference>
<accession>A0AAD4NAR7</accession>
<organism evidence="2 3">
    <name type="scientific">Ditylenchus destructor</name>
    <dbReference type="NCBI Taxonomy" id="166010"/>
    <lineage>
        <taxon>Eukaryota</taxon>
        <taxon>Metazoa</taxon>
        <taxon>Ecdysozoa</taxon>
        <taxon>Nematoda</taxon>
        <taxon>Chromadorea</taxon>
        <taxon>Rhabditida</taxon>
        <taxon>Tylenchina</taxon>
        <taxon>Tylenchomorpha</taxon>
        <taxon>Sphaerularioidea</taxon>
        <taxon>Anguinidae</taxon>
        <taxon>Anguininae</taxon>
        <taxon>Ditylenchus</taxon>
    </lineage>
</organism>
<dbReference type="Proteomes" id="UP001201812">
    <property type="component" value="Unassembled WGS sequence"/>
</dbReference>
<sequence length="203" mass="22773">MYVGRHIMCTHRLIGLSGHCESLISKHVSRYVTNCIASCDVLYLILEGKHNGHGGHNGQGKSKHSDQGKDHRQRQEVRQRSNQKDAKLVSCLPVETHGPCVTNKESGAPYCPEPGYECGKHNQCCPQVKGKPKGICVFTKEGGQRLCPRAKYACMGPNPSEKNRKMPMFLCFDALDLLITKYLGYVWILAQTNFMLERQIKLS</sequence>
<gene>
    <name evidence="2" type="ORF">DdX_03668</name>
</gene>
<name>A0AAD4NAR7_9BILA</name>
<evidence type="ECO:0000313" key="3">
    <source>
        <dbReference type="Proteomes" id="UP001201812"/>
    </source>
</evidence>
<dbReference type="AlphaFoldDB" id="A0AAD4NAR7"/>
<feature type="compositionally biased region" description="Basic and acidic residues" evidence="1">
    <location>
        <begin position="63"/>
        <end position="84"/>
    </location>
</feature>
<keyword evidence="3" id="KW-1185">Reference proteome</keyword>
<evidence type="ECO:0000256" key="1">
    <source>
        <dbReference type="SAM" id="MobiDB-lite"/>
    </source>
</evidence>
<feature type="region of interest" description="Disordered" evidence="1">
    <location>
        <begin position="53"/>
        <end position="84"/>
    </location>
</feature>
<proteinExistence type="predicted"/>